<gene>
    <name evidence="3" type="ORF">SCUCBS95973_001478</name>
</gene>
<evidence type="ECO:0000259" key="2">
    <source>
        <dbReference type="Pfam" id="PF04982"/>
    </source>
</evidence>
<protein>
    <recommendedName>
        <fullName evidence="2">HPP transmembrane region domain-containing protein</fullName>
    </recommendedName>
</protein>
<dbReference type="InterPro" id="IPR007065">
    <property type="entry name" value="HPP"/>
</dbReference>
<proteinExistence type="predicted"/>
<keyword evidence="1" id="KW-0472">Membrane</keyword>
<reference evidence="3 4" key="1">
    <citation type="submission" date="2024-01" db="EMBL/GenBank/DDBJ databases">
        <authorList>
            <person name="Allen C."/>
            <person name="Tagirdzhanova G."/>
        </authorList>
    </citation>
    <scope>NUCLEOTIDE SEQUENCE [LARGE SCALE GENOMIC DNA]</scope>
</reference>
<feature type="domain" description="HPP transmembrane region" evidence="2">
    <location>
        <begin position="53"/>
        <end position="217"/>
    </location>
</feature>
<organism evidence="3 4">
    <name type="scientific">Sporothrix curviconia</name>
    <dbReference type="NCBI Taxonomy" id="1260050"/>
    <lineage>
        <taxon>Eukaryota</taxon>
        <taxon>Fungi</taxon>
        <taxon>Dikarya</taxon>
        <taxon>Ascomycota</taxon>
        <taxon>Pezizomycotina</taxon>
        <taxon>Sordariomycetes</taxon>
        <taxon>Sordariomycetidae</taxon>
        <taxon>Ophiostomatales</taxon>
        <taxon>Ophiostomataceae</taxon>
        <taxon>Sporothrix</taxon>
    </lineage>
</organism>
<accession>A0ABP0AZ19</accession>
<evidence type="ECO:0000256" key="1">
    <source>
        <dbReference type="SAM" id="Phobius"/>
    </source>
</evidence>
<dbReference type="Pfam" id="PF04982">
    <property type="entry name" value="TM_HPP"/>
    <property type="match status" value="1"/>
</dbReference>
<evidence type="ECO:0000313" key="4">
    <source>
        <dbReference type="Proteomes" id="UP001642405"/>
    </source>
</evidence>
<feature type="transmembrane region" description="Helical" evidence="1">
    <location>
        <begin position="117"/>
        <end position="135"/>
    </location>
</feature>
<dbReference type="PANTHER" id="PTHR33741">
    <property type="entry name" value="TRANSMEMBRANE PROTEIN DDB_G0269096-RELATED"/>
    <property type="match status" value="1"/>
</dbReference>
<dbReference type="EMBL" id="CAWUHB010000005">
    <property type="protein sequence ID" value="CAK7212484.1"/>
    <property type="molecule type" value="Genomic_DNA"/>
</dbReference>
<name>A0ABP0AZ19_9PEZI</name>
<keyword evidence="4" id="KW-1185">Reference proteome</keyword>
<dbReference type="Proteomes" id="UP001642405">
    <property type="component" value="Unassembled WGS sequence"/>
</dbReference>
<keyword evidence="1" id="KW-1133">Transmembrane helix</keyword>
<dbReference type="InterPro" id="IPR058581">
    <property type="entry name" value="TM_HPP"/>
</dbReference>
<dbReference type="PANTHER" id="PTHR33741:SF5">
    <property type="entry name" value="TRANSMEMBRANE PROTEIN DDB_G0269096-RELATED"/>
    <property type="match status" value="1"/>
</dbReference>
<evidence type="ECO:0000313" key="3">
    <source>
        <dbReference type="EMBL" id="CAK7212484.1"/>
    </source>
</evidence>
<keyword evidence="1" id="KW-0812">Transmembrane</keyword>
<feature type="transmembrane region" description="Helical" evidence="1">
    <location>
        <begin position="52"/>
        <end position="77"/>
    </location>
</feature>
<feature type="transmembrane region" description="Helical" evidence="1">
    <location>
        <begin position="147"/>
        <end position="167"/>
    </location>
</feature>
<comment type="caution">
    <text evidence="3">The sequence shown here is derived from an EMBL/GenBank/DDBJ whole genome shotgun (WGS) entry which is preliminary data.</text>
</comment>
<sequence>MTRPPMLSAAAWQFDMDAHLNRFVLPSIVPRLPRPVAHFLGYRPPGHVQRKIGSLVVIAWAFVGVFCGVSIVTVVGAHVPVFRGVDGAATTIGSFGAAAVLEFYTIESPLAQPRSAILGQVLSSVIGVAVARLFSLLPAARFAALRWLAAALACAAATAVMALTGTVHPPAGATALIAVTDDNAYHIGWWLVAAVLLGSVLMQATALLVNNVQRRYPMYWWSPETVGSFWAGGRAATSATMTAAAATHGDEKPAPPADEGLECPDPEVGHVTFTRSALSSQQLTAVGSHEHLRVVITRNAVVVPDSMFLRPEERLMLEALSERL</sequence>
<feature type="transmembrane region" description="Helical" evidence="1">
    <location>
        <begin position="187"/>
        <end position="209"/>
    </location>
</feature>